<dbReference type="GO" id="GO:0009425">
    <property type="term" value="C:bacterial-type flagellum basal body"/>
    <property type="evidence" value="ECO:0007669"/>
    <property type="project" value="UniProtKB-SubCell"/>
</dbReference>
<evidence type="ECO:0000256" key="2">
    <source>
        <dbReference type="RuleBase" id="RU362116"/>
    </source>
</evidence>
<dbReference type="PANTHER" id="PTHR30435:SF19">
    <property type="entry name" value="FLAGELLAR BASAL-BODY ROD PROTEIN FLGG"/>
    <property type="match status" value="1"/>
</dbReference>
<dbReference type="InterPro" id="IPR010930">
    <property type="entry name" value="Flg_bb/hook_C_dom"/>
</dbReference>
<dbReference type="InterPro" id="IPR037925">
    <property type="entry name" value="FlgE/F/G-like"/>
</dbReference>
<evidence type="ECO:0000259" key="3">
    <source>
        <dbReference type="Pfam" id="PF00460"/>
    </source>
</evidence>
<dbReference type="Pfam" id="PF22692">
    <property type="entry name" value="LlgE_F_G_D1"/>
    <property type="match status" value="1"/>
</dbReference>
<keyword evidence="6" id="KW-0966">Cell projection</keyword>
<keyword evidence="2" id="KW-0975">Bacterial flagellum</keyword>
<comment type="similarity">
    <text evidence="1 2">Belongs to the flagella basal body rod proteins family.</text>
</comment>
<feature type="domain" description="Flagellar basal-body/hook protein C-terminal" evidence="4">
    <location>
        <begin position="230"/>
        <end position="273"/>
    </location>
</feature>
<evidence type="ECO:0000313" key="7">
    <source>
        <dbReference type="Proteomes" id="UP000031972"/>
    </source>
</evidence>
<keyword evidence="7" id="KW-1185">Reference proteome</keyword>
<comment type="caution">
    <text evidence="6">The sequence shown here is derived from an EMBL/GenBank/DDBJ whole genome shotgun (WGS) entry which is preliminary data.</text>
</comment>
<dbReference type="OrthoDB" id="9800375at2"/>
<name>A0A0C2RNB7_9BACL</name>
<evidence type="ECO:0000256" key="1">
    <source>
        <dbReference type="ARBA" id="ARBA00009677"/>
    </source>
</evidence>
<reference evidence="6 7" key="1">
    <citation type="submission" date="2015-01" db="EMBL/GenBank/DDBJ databases">
        <title>Jeotgalibacillus campisalis genome sequencing.</title>
        <authorList>
            <person name="Goh K.M."/>
            <person name="Chan K.-G."/>
            <person name="Yaakop A.S."/>
            <person name="Ee R."/>
            <person name="Gan H.M."/>
            <person name="Chan C.S."/>
        </authorList>
    </citation>
    <scope>NUCLEOTIDE SEQUENCE [LARGE SCALE GENOMIC DNA]</scope>
    <source>
        <strain evidence="6 7">SF-57</strain>
    </source>
</reference>
<protein>
    <submittedName>
        <fullName evidence="6">Flagellar basal body rod protein subunit C</fullName>
    </submittedName>
</protein>
<dbReference type="AlphaFoldDB" id="A0A0C2RNB7"/>
<proteinExistence type="inferred from homology"/>
<dbReference type="EMBL" id="JXRR01000022">
    <property type="protein sequence ID" value="KIL43284.1"/>
    <property type="molecule type" value="Genomic_DNA"/>
</dbReference>
<dbReference type="InterPro" id="IPR053967">
    <property type="entry name" value="LlgE_F_G-like_D1"/>
</dbReference>
<gene>
    <name evidence="6" type="ORF">KR50_36870</name>
</gene>
<sequence length="279" mass="30598">MFKGFYTVATGMIAQQRKTEMLTNNMSNVNTPGFKADQSSMRAFPDMLLSSLGESKRSSENGLTRSNSPVVGALNTGVYMQETMPHFTQGDVRETGLSTDAALVQGNMPLNEETGRSGAIFFTLENEDGSDRLTRNGNFTLDGQGFLTSSEGYYVLDEAGNRIELENDRFTIQENGVLNADGQDVARIGVSYSDDPMSLIKEGNGLLRAPDGTVLENAYNQQDLSFSVSQGALERSNVDSARTMTDMMTSYRAFEANQKVLQAYDRSMEKTVNEVGRVN</sequence>
<evidence type="ECO:0000313" key="6">
    <source>
        <dbReference type="EMBL" id="KIL43284.1"/>
    </source>
</evidence>
<dbReference type="NCBIfam" id="TIGR03506">
    <property type="entry name" value="FlgEFG_subfam"/>
    <property type="match status" value="1"/>
</dbReference>
<dbReference type="InterPro" id="IPR020013">
    <property type="entry name" value="Flagellar_FlgE/F/G"/>
</dbReference>
<dbReference type="InterPro" id="IPR001444">
    <property type="entry name" value="Flag_bb_rod_N"/>
</dbReference>
<dbReference type="RefSeq" id="WP_041061696.1">
    <property type="nucleotide sequence ID" value="NZ_JXRR01000022.1"/>
</dbReference>
<dbReference type="SUPFAM" id="SSF117143">
    <property type="entry name" value="Flagellar hook protein flgE"/>
    <property type="match status" value="1"/>
</dbReference>
<dbReference type="Pfam" id="PF06429">
    <property type="entry name" value="Flg_bbr_C"/>
    <property type="match status" value="1"/>
</dbReference>
<evidence type="ECO:0000259" key="5">
    <source>
        <dbReference type="Pfam" id="PF22692"/>
    </source>
</evidence>
<organism evidence="6 7">
    <name type="scientific">Jeotgalibacillus campisalis</name>
    <dbReference type="NCBI Taxonomy" id="220754"/>
    <lineage>
        <taxon>Bacteria</taxon>
        <taxon>Bacillati</taxon>
        <taxon>Bacillota</taxon>
        <taxon>Bacilli</taxon>
        <taxon>Bacillales</taxon>
        <taxon>Caryophanaceae</taxon>
        <taxon>Jeotgalibacillus</taxon>
    </lineage>
</organism>
<evidence type="ECO:0000259" key="4">
    <source>
        <dbReference type="Pfam" id="PF06429"/>
    </source>
</evidence>
<feature type="domain" description="Flagellar hook protein FlgE/F/G-like D1" evidence="5">
    <location>
        <begin position="118"/>
        <end position="179"/>
    </location>
</feature>
<dbReference type="Proteomes" id="UP000031972">
    <property type="component" value="Unassembled WGS sequence"/>
</dbReference>
<dbReference type="PROSITE" id="PS00588">
    <property type="entry name" value="FLAGELLA_BB_ROD"/>
    <property type="match status" value="1"/>
</dbReference>
<comment type="subcellular location">
    <subcellularLocation>
        <location evidence="2">Bacterial flagellum basal body</location>
    </subcellularLocation>
</comment>
<accession>A0A0C2RNB7</accession>
<dbReference type="PANTHER" id="PTHR30435">
    <property type="entry name" value="FLAGELLAR PROTEIN"/>
    <property type="match status" value="1"/>
</dbReference>
<feature type="domain" description="Flagellar basal body rod protein N-terminal" evidence="3">
    <location>
        <begin position="5"/>
        <end position="35"/>
    </location>
</feature>
<dbReference type="PATRIC" id="fig|220754.4.peg.3698"/>
<dbReference type="GO" id="GO:0071978">
    <property type="term" value="P:bacterial-type flagellum-dependent swarming motility"/>
    <property type="evidence" value="ECO:0007669"/>
    <property type="project" value="TreeGrafter"/>
</dbReference>
<keyword evidence="6" id="KW-0969">Cilium</keyword>
<dbReference type="InterPro" id="IPR019776">
    <property type="entry name" value="Flagellar_basal_body_rod_CS"/>
</dbReference>
<keyword evidence="6" id="KW-0282">Flagellum</keyword>
<dbReference type="Pfam" id="PF00460">
    <property type="entry name" value="Flg_bb_rod"/>
    <property type="match status" value="1"/>
</dbReference>